<evidence type="ECO:0000256" key="1">
    <source>
        <dbReference type="ARBA" id="ARBA00023002"/>
    </source>
</evidence>
<keyword evidence="1" id="KW-0560">Oxidoreductase</keyword>
<dbReference type="Gene3D" id="3.30.9.10">
    <property type="entry name" value="D-Amino Acid Oxidase, subunit A, domain 2"/>
    <property type="match status" value="1"/>
</dbReference>
<dbReference type="OrthoDB" id="9806601at2"/>
<organism evidence="3 4">
    <name type="scientific">Tateyamaria omphalii</name>
    <dbReference type="NCBI Taxonomy" id="299262"/>
    <lineage>
        <taxon>Bacteria</taxon>
        <taxon>Pseudomonadati</taxon>
        <taxon>Pseudomonadota</taxon>
        <taxon>Alphaproteobacteria</taxon>
        <taxon>Rhodobacterales</taxon>
        <taxon>Roseobacteraceae</taxon>
        <taxon>Tateyamaria</taxon>
    </lineage>
</organism>
<gene>
    <name evidence="3" type="ORF">BWR18_17475</name>
</gene>
<dbReference type="AlphaFoldDB" id="A0A1P8MZ00"/>
<dbReference type="Pfam" id="PF01266">
    <property type="entry name" value="DAO"/>
    <property type="match status" value="1"/>
</dbReference>
<evidence type="ECO:0000313" key="3">
    <source>
        <dbReference type="EMBL" id="APX13271.1"/>
    </source>
</evidence>
<dbReference type="PANTHER" id="PTHR13847:SF281">
    <property type="entry name" value="FAD DEPENDENT OXIDOREDUCTASE DOMAIN-CONTAINING PROTEIN"/>
    <property type="match status" value="1"/>
</dbReference>
<dbReference type="RefSeq" id="WP_076629705.1">
    <property type="nucleotide sequence ID" value="NZ_CP019312.1"/>
</dbReference>
<evidence type="ECO:0000313" key="4">
    <source>
        <dbReference type="Proteomes" id="UP000186336"/>
    </source>
</evidence>
<dbReference type="EMBL" id="CP019312">
    <property type="protein sequence ID" value="APX13271.1"/>
    <property type="molecule type" value="Genomic_DNA"/>
</dbReference>
<sequence length="439" mass="46909">MKRIFSSYAYEGGPRAGCWWDETVSLPGFASLNGDVRCDVAIVGAGFTGLSAALTLAREGAQVAVLEASTVGWGASGRNGGFCCLGGSMRSDAGLDRHYGVTARREWRQTERDSVEGVDRLVSELGLDVDRHSVGETCLAHRARDVASLRGHMQSVRKNYGVEPELLSTADLTAVGMSGPFHGGLTVPVGFGLNPRKLLCGLVQACVAQGVTIYERAAVTVIAPGRVTTTHGAVHAPQSVIATNGYSSEDVPNWMAGRYMPAQSSVIVTRPLEPSELEEQGWTSDQMAYDTRHLLHYFRLMPDRRFLFGMRGGLRASPAGERAAHAAVVRDFRRMFPAWSGVEVTHGWSGLVCLARDRVPFVGAVPGLPGVNAGFAYHGNGVAMGVHCGGLLARLVNDAGRVRIPTVVARPAKRFPLGAFRRVLMPGVYLALKAADALP</sequence>
<dbReference type="Gene3D" id="3.50.50.60">
    <property type="entry name" value="FAD/NAD(P)-binding domain"/>
    <property type="match status" value="1"/>
</dbReference>
<dbReference type="STRING" id="299262.BWR18_17475"/>
<dbReference type="SUPFAM" id="SSF51905">
    <property type="entry name" value="FAD/NAD(P)-binding domain"/>
    <property type="match status" value="1"/>
</dbReference>
<accession>A0A1P8MZ00</accession>
<name>A0A1P8MZ00_9RHOB</name>
<dbReference type="GO" id="GO:0016491">
    <property type="term" value="F:oxidoreductase activity"/>
    <property type="evidence" value="ECO:0007669"/>
    <property type="project" value="UniProtKB-KW"/>
</dbReference>
<dbReference type="GO" id="GO:0005737">
    <property type="term" value="C:cytoplasm"/>
    <property type="evidence" value="ECO:0007669"/>
    <property type="project" value="TreeGrafter"/>
</dbReference>
<protein>
    <submittedName>
        <fullName evidence="3">FAD-dependent oxidoreductase</fullName>
    </submittedName>
</protein>
<evidence type="ECO:0000259" key="2">
    <source>
        <dbReference type="Pfam" id="PF01266"/>
    </source>
</evidence>
<dbReference type="InterPro" id="IPR006076">
    <property type="entry name" value="FAD-dep_OxRdtase"/>
</dbReference>
<dbReference type="Proteomes" id="UP000186336">
    <property type="component" value="Chromosome"/>
</dbReference>
<dbReference type="PANTHER" id="PTHR13847">
    <property type="entry name" value="SARCOSINE DEHYDROGENASE-RELATED"/>
    <property type="match status" value="1"/>
</dbReference>
<dbReference type="InterPro" id="IPR036188">
    <property type="entry name" value="FAD/NAD-bd_sf"/>
</dbReference>
<dbReference type="KEGG" id="tom:BWR18_17475"/>
<reference evidence="3 4" key="1">
    <citation type="submission" date="2017-01" db="EMBL/GenBank/DDBJ databases">
        <title>Complete genome of Tateyamaria omphalii DOK1-4 isolated from seawater in Dokdo.</title>
        <authorList>
            <person name="Kim J.H."/>
            <person name="Chi W.-J."/>
        </authorList>
    </citation>
    <scope>NUCLEOTIDE SEQUENCE [LARGE SCALE GENOMIC DNA]</scope>
    <source>
        <strain evidence="3 4">DOK1-4</strain>
    </source>
</reference>
<keyword evidence="4" id="KW-1185">Reference proteome</keyword>
<feature type="domain" description="FAD dependent oxidoreductase" evidence="2">
    <location>
        <begin position="39"/>
        <end position="395"/>
    </location>
</feature>
<proteinExistence type="predicted"/>